<evidence type="ECO:0000256" key="2">
    <source>
        <dbReference type="ARBA" id="ARBA00022692"/>
    </source>
</evidence>
<protein>
    <recommendedName>
        <fullName evidence="8">RTA1 domain protein</fullName>
    </recommendedName>
</protein>
<evidence type="ECO:0000313" key="6">
    <source>
        <dbReference type="EMBL" id="KAJ5155452.1"/>
    </source>
</evidence>
<evidence type="ECO:0008006" key="8">
    <source>
        <dbReference type="Google" id="ProtNLM"/>
    </source>
</evidence>
<dbReference type="PANTHER" id="PTHR31465:SF8">
    <property type="entry name" value="DOMAIN PROTEIN, PUTATIVE (AFU_ORTHOLOGUE AFUA_6G14140)-RELATED"/>
    <property type="match status" value="1"/>
</dbReference>
<evidence type="ECO:0000313" key="7">
    <source>
        <dbReference type="Proteomes" id="UP001146351"/>
    </source>
</evidence>
<keyword evidence="3 5" id="KW-1133">Transmembrane helix</keyword>
<keyword evidence="2 5" id="KW-0812">Transmembrane</keyword>
<reference evidence="6" key="1">
    <citation type="submission" date="2022-11" db="EMBL/GenBank/DDBJ databases">
        <authorList>
            <person name="Petersen C."/>
        </authorList>
    </citation>
    <scope>NUCLEOTIDE SEQUENCE</scope>
    <source>
        <strain evidence="6">IBT 21917</strain>
    </source>
</reference>
<organism evidence="6 7">
    <name type="scientific">Penicillium capsulatum</name>
    <dbReference type="NCBI Taxonomy" id="69766"/>
    <lineage>
        <taxon>Eukaryota</taxon>
        <taxon>Fungi</taxon>
        <taxon>Dikarya</taxon>
        <taxon>Ascomycota</taxon>
        <taxon>Pezizomycotina</taxon>
        <taxon>Eurotiomycetes</taxon>
        <taxon>Eurotiomycetidae</taxon>
        <taxon>Eurotiales</taxon>
        <taxon>Aspergillaceae</taxon>
        <taxon>Penicillium</taxon>
    </lineage>
</organism>
<comment type="subcellular location">
    <subcellularLocation>
        <location evidence="1">Membrane</location>
        <topology evidence="1">Multi-pass membrane protein</topology>
    </subcellularLocation>
</comment>
<dbReference type="Pfam" id="PF04479">
    <property type="entry name" value="RTA1"/>
    <property type="match status" value="1"/>
</dbReference>
<sequence>MASTCTHFSPECSIKATTYGYYPNLAGNTFFTIYFGLVALGIGTFMEAAGYVGRIIMHYNPWSSPGFRLQIFCLILAPTFIAASIYLTLKHIIIYVGPRYSRLEPRLFTWVFVGCDAASIALQAAGGGVVNSAGDDMNWMQAGNHIIIAGIAFQVATVSVCGILAVDFFIAAWKDRRGREKREIASRRQKRWVWIIFVAEAMAYVTVLIRCIYRIPEMAGGWGGSLMKNEEDFMILDGMMIALAVLAFTLFHPGLFLPTLKT</sequence>
<dbReference type="EMBL" id="JAPQKO010000006">
    <property type="protein sequence ID" value="KAJ5155452.1"/>
    <property type="molecule type" value="Genomic_DNA"/>
</dbReference>
<feature type="transmembrane region" description="Helical" evidence="5">
    <location>
        <begin position="25"/>
        <end position="46"/>
    </location>
</feature>
<keyword evidence="7" id="KW-1185">Reference proteome</keyword>
<dbReference type="GO" id="GO:0005886">
    <property type="term" value="C:plasma membrane"/>
    <property type="evidence" value="ECO:0007669"/>
    <property type="project" value="TreeGrafter"/>
</dbReference>
<accession>A0A9W9HRK5</accession>
<dbReference type="InterPro" id="IPR007568">
    <property type="entry name" value="RTA1"/>
</dbReference>
<reference evidence="6" key="2">
    <citation type="journal article" date="2023" name="IMA Fungus">
        <title>Comparative genomic study of the Penicillium genus elucidates a diverse pangenome and 15 lateral gene transfer events.</title>
        <authorList>
            <person name="Petersen C."/>
            <person name="Sorensen T."/>
            <person name="Nielsen M.R."/>
            <person name="Sondergaard T.E."/>
            <person name="Sorensen J.L."/>
            <person name="Fitzpatrick D.A."/>
            <person name="Frisvad J.C."/>
            <person name="Nielsen K.L."/>
        </authorList>
    </citation>
    <scope>NUCLEOTIDE SEQUENCE</scope>
    <source>
        <strain evidence="6">IBT 21917</strain>
    </source>
</reference>
<evidence type="ECO:0000256" key="3">
    <source>
        <dbReference type="ARBA" id="ARBA00022989"/>
    </source>
</evidence>
<feature type="transmembrane region" description="Helical" evidence="5">
    <location>
        <begin position="66"/>
        <end position="87"/>
    </location>
</feature>
<dbReference type="OrthoDB" id="4521223at2759"/>
<evidence type="ECO:0000256" key="5">
    <source>
        <dbReference type="SAM" id="Phobius"/>
    </source>
</evidence>
<feature type="transmembrane region" description="Helical" evidence="5">
    <location>
        <begin position="107"/>
        <end position="126"/>
    </location>
</feature>
<keyword evidence="4 5" id="KW-0472">Membrane</keyword>
<proteinExistence type="predicted"/>
<comment type="caution">
    <text evidence="6">The sequence shown here is derived from an EMBL/GenBank/DDBJ whole genome shotgun (WGS) entry which is preliminary data.</text>
</comment>
<evidence type="ECO:0000256" key="1">
    <source>
        <dbReference type="ARBA" id="ARBA00004141"/>
    </source>
</evidence>
<dbReference type="PANTHER" id="PTHR31465">
    <property type="entry name" value="PROTEIN RTA1-RELATED"/>
    <property type="match status" value="1"/>
</dbReference>
<feature type="transmembrane region" description="Helical" evidence="5">
    <location>
        <begin position="235"/>
        <end position="257"/>
    </location>
</feature>
<feature type="transmembrane region" description="Helical" evidence="5">
    <location>
        <begin position="146"/>
        <end position="171"/>
    </location>
</feature>
<name>A0A9W9HRK5_9EURO</name>
<dbReference type="GO" id="GO:0000324">
    <property type="term" value="C:fungal-type vacuole"/>
    <property type="evidence" value="ECO:0007669"/>
    <property type="project" value="TreeGrafter"/>
</dbReference>
<gene>
    <name evidence="6" type="ORF">N7492_008255</name>
</gene>
<evidence type="ECO:0000256" key="4">
    <source>
        <dbReference type="ARBA" id="ARBA00023136"/>
    </source>
</evidence>
<dbReference type="Proteomes" id="UP001146351">
    <property type="component" value="Unassembled WGS sequence"/>
</dbReference>
<dbReference type="AlphaFoldDB" id="A0A9W9HRK5"/>
<feature type="transmembrane region" description="Helical" evidence="5">
    <location>
        <begin position="192"/>
        <end position="215"/>
    </location>
</feature>